<reference evidence="2" key="1">
    <citation type="submission" date="2020-03" db="EMBL/GenBank/DDBJ databases">
        <authorList>
            <person name="Weist P."/>
        </authorList>
    </citation>
    <scope>NUCLEOTIDE SEQUENCE</scope>
</reference>
<evidence type="ECO:0000256" key="1">
    <source>
        <dbReference type="SAM" id="MobiDB-lite"/>
    </source>
</evidence>
<evidence type="ECO:0000313" key="2">
    <source>
        <dbReference type="EMBL" id="CAB1416759.1"/>
    </source>
</evidence>
<feature type="compositionally biased region" description="Basic and acidic residues" evidence="1">
    <location>
        <begin position="86"/>
        <end position="100"/>
    </location>
</feature>
<evidence type="ECO:0000313" key="3">
    <source>
        <dbReference type="Proteomes" id="UP001153269"/>
    </source>
</evidence>
<feature type="region of interest" description="Disordered" evidence="1">
    <location>
        <begin position="123"/>
        <end position="143"/>
    </location>
</feature>
<name>A0A9N7TRG5_PLEPL</name>
<protein>
    <submittedName>
        <fullName evidence="2">Uncharacterized protein</fullName>
    </submittedName>
</protein>
<comment type="caution">
    <text evidence="2">The sequence shown here is derived from an EMBL/GenBank/DDBJ whole genome shotgun (WGS) entry which is preliminary data.</text>
</comment>
<sequence>MHNLLRGGCGGGRGGSSSPAGSNPTVGYKPPPPARLPAPACSLAGRYELRPAPRCLFQRPLKYTEKQSEPKWKQTHKQHNKNLQRGTEEPRSGSDRERATVKFAATHRFLTRRKSSVSVRLSRRLNLAPPSRPLTGNGLHVSG</sequence>
<proteinExistence type="predicted"/>
<gene>
    <name evidence="2" type="ORF">PLEPLA_LOCUS4550</name>
</gene>
<feature type="region of interest" description="Disordered" evidence="1">
    <location>
        <begin position="64"/>
        <end position="100"/>
    </location>
</feature>
<keyword evidence="3" id="KW-1185">Reference proteome</keyword>
<dbReference type="AlphaFoldDB" id="A0A9N7TRG5"/>
<accession>A0A9N7TRG5</accession>
<feature type="compositionally biased region" description="Basic residues" evidence="1">
    <location>
        <begin position="73"/>
        <end position="82"/>
    </location>
</feature>
<feature type="region of interest" description="Disordered" evidence="1">
    <location>
        <begin position="1"/>
        <end position="34"/>
    </location>
</feature>
<dbReference type="Proteomes" id="UP001153269">
    <property type="component" value="Unassembled WGS sequence"/>
</dbReference>
<dbReference type="EMBL" id="CADEAL010000224">
    <property type="protein sequence ID" value="CAB1416759.1"/>
    <property type="molecule type" value="Genomic_DNA"/>
</dbReference>
<organism evidence="2 3">
    <name type="scientific">Pleuronectes platessa</name>
    <name type="common">European plaice</name>
    <dbReference type="NCBI Taxonomy" id="8262"/>
    <lineage>
        <taxon>Eukaryota</taxon>
        <taxon>Metazoa</taxon>
        <taxon>Chordata</taxon>
        <taxon>Craniata</taxon>
        <taxon>Vertebrata</taxon>
        <taxon>Euteleostomi</taxon>
        <taxon>Actinopterygii</taxon>
        <taxon>Neopterygii</taxon>
        <taxon>Teleostei</taxon>
        <taxon>Neoteleostei</taxon>
        <taxon>Acanthomorphata</taxon>
        <taxon>Carangaria</taxon>
        <taxon>Pleuronectiformes</taxon>
        <taxon>Pleuronectoidei</taxon>
        <taxon>Pleuronectidae</taxon>
        <taxon>Pleuronectes</taxon>
    </lineage>
</organism>